<accession>A0A9Q7SCV5</accession>
<protein>
    <submittedName>
        <fullName evidence="1">Uncharacterized protein</fullName>
    </submittedName>
</protein>
<dbReference type="AlphaFoldDB" id="A0A9Q7SCV5"/>
<evidence type="ECO:0000313" key="2">
    <source>
        <dbReference type="Proteomes" id="UP000185183"/>
    </source>
</evidence>
<comment type="caution">
    <text evidence="1">The sequence shown here is derived from an EMBL/GenBank/DDBJ whole genome shotgun (WGS) entry which is preliminary data.</text>
</comment>
<organism evidence="1 2">
    <name type="scientific">Mycobacteroides abscessus subsp. bolletii</name>
    <dbReference type="NCBI Taxonomy" id="319705"/>
    <lineage>
        <taxon>Bacteria</taxon>
        <taxon>Bacillati</taxon>
        <taxon>Actinomycetota</taxon>
        <taxon>Actinomycetes</taxon>
        <taxon>Mycobacteriales</taxon>
        <taxon>Mycobacteriaceae</taxon>
        <taxon>Mycobacteroides</taxon>
        <taxon>Mycobacteroides abscessus</taxon>
    </lineage>
</organism>
<gene>
    <name evidence="1" type="ORF">SAMEA2275694_01848</name>
</gene>
<name>A0A9Q7SCV5_9MYCO</name>
<evidence type="ECO:0000313" key="1">
    <source>
        <dbReference type="EMBL" id="SHX20968.1"/>
    </source>
</evidence>
<dbReference type="EMBL" id="FSFA01000002">
    <property type="protein sequence ID" value="SHX20968.1"/>
    <property type="molecule type" value="Genomic_DNA"/>
</dbReference>
<dbReference type="Proteomes" id="UP000185183">
    <property type="component" value="Unassembled WGS sequence"/>
</dbReference>
<reference evidence="1 2" key="1">
    <citation type="submission" date="2016-11" db="EMBL/GenBank/DDBJ databases">
        <authorList>
            <consortium name="Pathogen Informatics"/>
        </authorList>
    </citation>
    <scope>NUCLEOTIDE SEQUENCE [LARGE SCALE GENOMIC DNA]</scope>
    <source>
        <strain evidence="1 2">968</strain>
    </source>
</reference>
<proteinExistence type="predicted"/>
<sequence>MGRDRRHIVRTETGGTFKDSRELRASPVTFLGVVKVRNPDWRPLDALLADRPRCVAMLKNYFGPLTLTGQQGYTGSRFELLSGGGDHPAVADRFVCDDLVAVSLLSVNVPPRAALYLVDDPSGNLGVNLEAIPTNVELVDAEDPHLAAAERLWHEIRTLDAVGRTKTSKLLARKRPRLAPVQDTITMAALGKPTMFTKPYARSSVPACIPSLLNSAENRLFHPRSPCSEASTC</sequence>
<dbReference type="InterPro" id="IPR046275">
    <property type="entry name" value="DUF6308"/>
</dbReference>
<dbReference type="Pfam" id="PF19827">
    <property type="entry name" value="DUF6308"/>
    <property type="match status" value="1"/>
</dbReference>